<keyword evidence="5" id="KW-0479">Metal-binding</keyword>
<protein>
    <submittedName>
        <fullName evidence="9">Putative nuclease HARBI1</fullName>
    </submittedName>
</protein>
<comment type="cofactor">
    <cofactor evidence="1">
        <name>a divalent metal cation</name>
        <dbReference type="ChEBI" id="CHEBI:60240"/>
    </cofactor>
</comment>
<evidence type="ECO:0000256" key="2">
    <source>
        <dbReference type="ARBA" id="ARBA00004123"/>
    </source>
</evidence>
<evidence type="ECO:0000256" key="5">
    <source>
        <dbReference type="ARBA" id="ARBA00022723"/>
    </source>
</evidence>
<sequence length="206" mass="24549">MLLLRKKQQKRWLNRRWLVSPINQKRIQQGDYDHLFQEIKNDCDFFYRYTRMTLEHFEKLVELTKPYLIKKSYRALLPELRLLITIRYLATGDRPFVIALAFRVGESTVREVVKEVCLVLIKILQPLYLSSPTEEDWTKYAQGYWKRWNIPNCVGSIDGKHIRMRCPPNSGSLYYNYKKYYSIVLLAVADHLYRFTLVDIGAFGGK</sequence>
<evidence type="ECO:0000259" key="8">
    <source>
        <dbReference type="Pfam" id="PF13359"/>
    </source>
</evidence>
<feature type="domain" description="DDE Tnp4" evidence="8">
    <location>
        <begin position="157"/>
        <end position="204"/>
    </location>
</feature>
<dbReference type="EMBL" id="KQ980275">
    <property type="protein sequence ID" value="KYN17037.1"/>
    <property type="molecule type" value="Genomic_DNA"/>
</dbReference>
<dbReference type="Pfam" id="PF13359">
    <property type="entry name" value="DDE_Tnp_4"/>
    <property type="match status" value="1"/>
</dbReference>
<evidence type="ECO:0000256" key="1">
    <source>
        <dbReference type="ARBA" id="ARBA00001968"/>
    </source>
</evidence>
<dbReference type="AlphaFoldDB" id="A0A151J3Y6"/>
<dbReference type="GO" id="GO:0016787">
    <property type="term" value="F:hydrolase activity"/>
    <property type="evidence" value="ECO:0007669"/>
    <property type="project" value="UniProtKB-KW"/>
</dbReference>
<dbReference type="InterPro" id="IPR045249">
    <property type="entry name" value="HARBI1-like"/>
</dbReference>
<keyword evidence="10" id="KW-1185">Reference proteome</keyword>
<evidence type="ECO:0000256" key="3">
    <source>
        <dbReference type="ARBA" id="ARBA00006958"/>
    </source>
</evidence>
<accession>A0A151J3Y6</accession>
<dbReference type="PANTHER" id="PTHR22930:SF269">
    <property type="entry name" value="NUCLEASE HARBI1-LIKE PROTEIN"/>
    <property type="match status" value="1"/>
</dbReference>
<gene>
    <name evidence="9" type="ORF">ALC57_10734</name>
</gene>
<dbReference type="GO" id="GO:0005634">
    <property type="term" value="C:nucleus"/>
    <property type="evidence" value="ECO:0007669"/>
    <property type="project" value="UniProtKB-SubCell"/>
</dbReference>
<dbReference type="STRING" id="471704.A0A151J3Y6"/>
<dbReference type="Proteomes" id="UP000078492">
    <property type="component" value="Unassembled WGS sequence"/>
</dbReference>
<evidence type="ECO:0000256" key="6">
    <source>
        <dbReference type="ARBA" id="ARBA00022801"/>
    </source>
</evidence>
<name>A0A151J3Y6_9HYME</name>
<evidence type="ECO:0000313" key="10">
    <source>
        <dbReference type="Proteomes" id="UP000078492"/>
    </source>
</evidence>
<keyword evidence="7" id="KW-0539">Nucleus</keyword>
<evidence type="ECO:0000256" key="4">
    <source>
        <dbReference type="ARBA" id="ARBA00022722"/>
    </source>
</evidence>
<comment type="similarity">
    <text evidence="3">Belongs to the HARBI1 family.</text>
</comment>
<proteinExistence type="inferred from homology"/>
<keyword evidence="4" id="KW-0540">Nuclease</keyword>
<dbReference type="GO" id="GO:0004518">
    <property type="term" value="F:nuclease activity"/>
    <property type="evidence" value="ECO:0007669"/>
    <property type="project" value="UniProtKB-KW"/>
</dbReference>
<evidence type="ECO:0000256" key="7">
    <source>
        <dbReference type="ARBA" id="ARBA00023242"/>
    </source>
</evidence>
<reference evidence="9 10" key="1">
    <citation type="submission" date="2015-09" db="EMBL/GenBank/DDBJ databases">
        <title>Trachymyrmex cornetzi WGS genome.</title>
        <authorList>
            <person name="Nygaard S."/>
            <person name="Hu H."/>
            <person name="Boomsma J."/>
            <person name="Zhang G."/>
        </authorList>
    </citation>
    <scope>NUCLEOTIDE SEQUENCE [LARGE SCALE GENOMIC DNA]</scope>
    <source>
        <strain evidence="9">Tcor2-1</strain>
        <tissue evidence="9">Whole body</tissue>
    </source>
</reference>
<evidence type="ECO:0000313" key="9">
    <source>
        <dbReference type="EMBL" id="KYN17037.1"/>
    </source>
</evidence>
<dbReference type="GO" id="GO:0046872">
    <property type="term" value="F:metal ion binding"/>
    <property type="evidence" value="ECO:0007669"/>
    <property type="project" value="UniProtKB-KW"/>
</dbReference>
<comment type="subcellular location">
    <subcellularLocation>
        <location evidence="2">Nucleus</location>
    </subcellularLocation>
</comment>
<dbReference type="InterPro" id="IPR027806">
    <property type="entry name" value="HARBI1_dom"/>
</dbReference>
<organism evidence="9 10">
    <name type="scientific">Trachymyrmex cornetzi</name>
    <dbReference type="NCBI Taxonomy" id="471704"/>
    <lineage>
        <taxon>Eukaryota</taxon>
        <taxon>Metazoa</taxon>
        <taxon>Ecdysozoa</taxon>
        <taxon>Arthropoda</taxon>
        <taxon>Hexapoda</taxon>
        <taxon>Insecta</taxon>
        <taxon>Pterygota</taxon>
        <taxon>Neoptera</taxon>
        <taxon>Endopterygota</taxon>
        <taxon>Hymenoptera</taxon>
        <taxon>Apocrita</taxon>
        <taxon>Aculeata</taxon>
        <taxon>Formicoidea</taxon>
        <taxon>Formicidae</taxon>
        <taxon>Myrmicinae</taxon>
        <taxon>Trachymyrmex</taxon>
    </lineage>
</organism>
<keyword evidence="6" id="KW-0378">Hydrolase</keyword>
<dbReference type="PANTHER" id="PTHR22930">
    <property type="match status" value="1"/>
</dbReference>